<name>A0A316DJR0_9FLAO</name>
<proteinExistence type="predicted"/>
<evidence type="ECO:0000313" key="3">
    <source>
        <dbReference type="EMBL" id="PWK17722.1"/>
    </source>
</evidence>
<dbReference type="RefSeq" id="WP_109683123.1">
    <property type="nucleotide sequence ID" value="NZ_QGGP01000007.1"/>
</dbReference>
<dbReference type="PANTHER" id="PTHR46401">
    <property type="entry name" value="GLYCOSYLTRANSFERASE WBBK-RELATED"/>
    <property type="match status" value="1"/>
</dbReference>
<evidence type="ECO:0000256" key="1">
    <source>
        <dbReference type="ARBA" id="ARBA00022679"/>
    </source>
</evidence>
<dbReference type="Gene3D" id="3.40.50.2000">
    <property type="entry name" value="Glycogen Phosphorylase B"/>
    <property type="match status" value="2"/>
</dbReference>
<dbReference type="GO" id="GO:0016757">
    <property type="term" value="F:glycosyltransferase activity"/>
    <property type="evidence" value="ECO:0007669"/>
    <property type="project" value="InterPro"/>
</dbReference>
<dbReference type="AlphaFoldDB" id="A0A316DJR0"/>
<organism evidence="3 4">
    <name type="scientific">Xanthomarina spongicola</name>
    <dbReference type="NCBI Taxonomy" id="570520"/>
    <lineage>
        <taxon>Bacteria</taxon>
        <taxon>Pseudomonadati</taxon>
        <taxon>Bacteroidota</taxon>
        <taxon>Flavobacteriia</taxon>
        <taxon>Flavobacteriales</taxon>
        <taxon>Flavobacteriaceae</taxon>
        <taxon>Xanthomarina</taxon>
    </lineage>
</organism>
<dbReference type="InterPro" id="IPR001296">
    <property type="entry name" value="Glyco_trans_1"/>
</dbReference>
<keyword evidence="1 3" id="KW-0808">Transferase</keyword>
<gene>
    <name evidence="3" type="ORF">LX78_02513</name>
</gene>
<keyword evidence="4" id="KW-1185">Reference proteome</keyword>
<reference evidence="3 4" key="1">
    <citation type="submission" date="2018-05" db="EMBL/GenBank/DDBJ databases">
        <title>Genomic Encyclopedia of Archaeal and Bacterial Type Strains, Phase II (KMG-II): from individual species to whole genera.</title>
        <authorList>
            <person name="Goeker M."/>
        </authorList>
    </citation>
    <scope>NUCLEOTIDE SEQUENCE [LARGE SCALE GENOMIC DNA]</scope>
    <source>
        <strain evidence="3 4">DSM 22637</strain>
    </source>
</reference>
<dbReference type="SUPFAM" id="SSF53756">
    <property type="entry name" value="UDP-Glycosyltransferase/glycogen phosphorylase"/>
    <property type="match status" value="1"/>
</dbReference>
<dbReference type="Pfam" id="PF00534">
    <property type="entry name" value="Glycos_transf_1"/>
    <property type="match status" value="1"/>
</dbReference>
<comment type="caution">
    <text evidence="3">The sequence shown here is derived from an EMBL/GenBank/DDBJ whole genome shotgun (WGS) entry which is preliminary data.</text>
</comment>
<accession>A0A316DJR0</accession>
<protein>
    <submittedName>
        <fullName evidence="3">Glycosyltransferase involved in cell wall biosynthesis</fullName>
    </submittedName>
</protein>
<dbReference type="Proteomes" id="UP000245430">
    <property type="component" value="Unassembled WGS sequence"/>
</dbReference>
<evidence type="ECO:0000259" key="2">
    <source>
        <dbReference type="Pfam" id="PF00534"/>
    </source>
</evidence>
<feature type="domain" description="Glycosyl transferase family 1" evidence="2">
    <location>
        <begin position="177"/>
        <end position="324"/>
    </location>
</feature>
<dbReference type="CDD" id="cd03809">
    <property type="entry name" value="GT4_MtfB-like"/>
    <property type="match status" value="1"/>
</dbReference>
<dbReference type="EMBL" id="QGGP01000007">
    <property type="protein sequence ID" value="PWK17722.1"/>
    <property type="molecule type" value="Genomic_DNA"/>
</dbReference>
<dbReference type="PANTHER" id="PTHR46401:SF2">
    <property type="entry name" value="GLYCOSYLTRANSFERASE WBBK-RELATED"/>
    <property type="match status" value="1"/>
</dbReference>
<dbReference type="OrthoDB" id="9801609at2"/>
<sequence>MPNIFLESHNIKNQFFGFGQFNYHLIKGLYHANPDDFKMTLHVKDASKLKDEFGSFFNYKKYFSFRRYPALRIRKKYDVWHSLNQNIKIEPFHNIPYILTVHDVNFIDEVSKDMDHEVNIRFQEKLNRSSAITYISEFAKTSTHAHFKVPSVPEYVIYNGNPIAEITLPENHNPKLTTSRPFIFSIGEFTERKNFHTLVEMLSHLPDYDLVLSGNNETSYASGKLANTIESLNLKNRVFITGKIGDLDKQYYLKNCTAFVFPSLREGFGIPPIEAMRFGKPVFLSNNTSLPEIGGKHAFYWDHYESDYMANVFNNGMNEYLNKKETYATAYIERAKSFNWDNTAKQYIEVYRSLL</sequence>
<evidence type="ECO:0000313" key="4">
    <source>
        <dbReference type="Proteomes" id="UP000245430"/>
    </source>
</evidence>